<feature type="domain" description="HAMP" evidence="17">
    <location>
        <begin position="227"/>
        <end position="279"/>
    </location>
</feature>
<dbReference type="SUPFAM" id="SSF55874">
    <property type="entry name" value="ATPase domain of HSP90 chaperone/DNA topoisomerase II/histidine kinase"/>
    <property type="match status" value="1"/>
</dbReference>
<sequence>MTIKEHLYRLLPSSLVSRMLLLTLLSIATAQLISTSIWYNFSKDQELEGLKNTAESMAQNIASTATFFNSLPLQYRHIVLEQLRDFGGSRYFVSLNEVEINIEPVANSEMKRIVLDEFQRVLGDKLGHNIIIKTDFSHPKNLHVLNNDTLLSELPKSWAHYSLTFEPLNPPVLVIQMMLAPDEWLYIAALLPAPYVSLDDSIVNNEQVFFIFLITANLMWMIYVLMRWQTKPLKKLAAAAATLSQDLDQPLLEEKGASELVIATKAFNRMHLRIKRYIDDRERLFRSISHDLKTPITRLRLRAELLNDDVKTAKFNKDLDQLEMMVKGALQCVKDTDIHENNTLIDIQELLYEITDHHNHNEEKVTFEFLEMAIHYHGKPLAIKRCLTNLVENAIKYGEFLHLIVEQQQEHIVICLIDSGPGIPEDMLEDIFTPYTRIATDTDGSGLGLSIARNIASAHGGTLTLHNRENSGLKVILRLPHKPSSRVTS</sequence>
<keyword evidence="7" id="KW-0808">Transferase</keyword>
<dbReference type="InterPro" id="IPR050980">
    <property type="entry name" value="2C_sensor_his_kinase"/>
</dbReference>
<comment type="catalytic activity">
    <reaction evidence="1">
        <text>ATP + protein L-histidine = ADP + protein N-phospho-L-histidine.</text>
        <dbReference type="EC" id="2.7.13.3"/>
    </reaction>
</comment>
<dbReference type="PANTHER" id="PTHR44936">
    <property type="entry name" value="SENSOR PROTEIN CREC"/>
    <property type="match status" value="1"/>
</dbReference>
<dbReference type="InterPro" id="IPR005467">
    <property type="entry name" value="His_kinase_dom"/>
</dbReference>
<dbReference type="Pfam" id="PF00672">
    <property type="entry name" value="HAMP"/>
    <property type="match status" value="1"/>
</dbReference>
<dbReference type="Pfam" id="PF02518">
    <property type="entry name" value="HATPase_c"/>
    <property type="match status" value="1"/>
</dbReference>
<evidence type="ECO:0000256" key="7">
    <source>
        <dbReference type="ARBA" id="ARBA00022679"/>
    </source>
</evidence>
<evidence type="ECO:0000256" key="5">
    <source>
        <dbReference type="ARBA" id="ARBA00022519"/>
    </source>
</evidence>
<dbReference type="Proteomes" id="UP000250163">
    <property type="component" value="Chromosome MORIYA"/>
</dbReference>
<dbReference type="RefSeq" id="WP_112716084.1">
    <property type="nucleotide sequence ID" value="NZ_LS483250.1"/>
</dbReference>
<evidence type="ECO:0000259" key="16">
    <source>
        <dbReference type="PROSITE" id="PS50109"/>
    </source>
</evidence>
<keyword evidence="8 15" id="KW-0812">Transmembrane</keyword>
<evidence type="ECO:0000256" key="9">
    <source>
        <dbReference type="ARBA" id="ARBA00022741"/>
    </source>
</evidence>
<dbReference type="EC" id="2.7.13.3" evidence="3"/>
<dbReference type="InterPro" id="IPR036097">
    <property type="entry name" value="HisK_dim/P_sf"/>
</dbReference>
<evidence type="ECO:0000256" key="2">
    <source>
        <dbReference type="ARBA" id="ARBA00004429"/>
    </source>
</evidence>
<evidence type="ECO:0000256" key="6">
    <source>
        <dbReference type="ARBA" id="ARBA00022553"/>
    </source>
</evidence>
<evidence type="ECO:0000256" key="13">
    <source>
        <dbReference type="ARBA" id="ARBA00023012"/>
    </source>
</evidence>
<evidence type="ECO:0000259" key="17">
    <source>
        <dbReference type="PROSITE" id="PS50885"/>
    </source>
</evidence>
<proteinExistence type="predicted"/>
<dbReference type="InterPro" id="IPR036890">
    <property type="entry name" value="HATPase_C_sf"/>
</dbReference>
<dbReference type="GO" id="GO:0000155">
    <property type="term" value="F:phosphorelay sensor kinase activity"/>
    <property type="evidence" value="ECO:0007669"/>
    <property type="project" value="InterPro"/>
</dbReference>
<dbReference type="InterPro" id="IPR003660">
    <property type="entry name" value="HAMP_dom"/>
</dbReference>
<evidence type="ECO:0000256" key="3">
    <source>
        <dbReference type="ARBA" id="ARBA00012438"/>
    </source>
</evidence>
<dbReference type="PROSITE" id="PS50109">
    <property type="entry name" value="HIS_KIN"/>
    <property type="match status" value="1"/>
</dbReference>
<dbReference type="GO" id="GO:0005886">
    <property type="term" value="C:plasma membrane"/>
    <property type="evidence" value="ECO:0007669"/>
    <property type="project" value="UniProtKB-SubCell"/>
</dbReference>
<dbReference type="SUPFAM" id="SSF47384">
    <property type="entry name" value="Homodimeric domain of signal transducing histidine kinase"/>
    <property type="match status" value="1"/>
</dbReference>
<dbReference type="EMBL" id="LS483250">
    <property type="protein sequence ID" value="SQD79422.1"/>
    <property type="molecule type" value="Genomic_DNA"/>
</dbReference>
<evidence type="ECO:0000313" key="19">
    <source>
        <dbReference type="Proteomes" id="UP000250163"/>
    </source>
</evidence>
<dbReference type="Pfam" id="PF00512">
    <property type="entry name" value="HisKA"/>
    <property type="match status" value="1"/>
</dbReference>
<dbReference type="PROSITE" id="PS50885">
    <property type="entry name" value="HAMP"/>
    <property type="match status" value="1"/>
</dbReference>
<keyword evidence="9" id="KW-0547">Nucleotide-binding</keyword>
<keyword evidence="14 15" id="KW-0472">Membrane</keyword>
<keyword evidence="12 15" id="KW-1133">Transmembrane helix</keyword>
<dbReference type="AlphaFoldDB" id="A0A330LSM9"/>
<evidence type="ECO:0000256" key="8">
    <source>
        <dbReference type="ARBA" id="ARBA00022692"/>
    </source>
</evidence>
<dbReference type="InterPro" id="IPR003594">
    <property type="entry name" value="HATPase_dom"/>
</dbReference>
<evidence type="ECO:0000256" key="11">
    <source>
        <dbReference type="ARBA" id="ARBA00022840"/>
    </source>
</evidence>
<name>A0A330LSM9_9GAMM</name>
<keyword evidence="10 18" id="KW-0418">Kinase</keyword>
<dbReference type="Gene3D" id="3.30.565.10">
    <property type="entry name" value="Histidine kinase-like ATPase, C-terminal domain"/>
    <property type="match status" value="1"/>
</dbReference>
<dbReference type="SMART" id="SM00387">
    <property type="entry name" value="HATPase_c"/>
    <property type="match status" value="1"/>
</dbReference>
<dbReference type="CDD" id="cd00082">
    <property type="entry name" value="HisKA"/>
    <property type="match status" value="1"/>
</dbReference>
<dbReference type="KEGG" id="mya:MORIYA_2964"/>
<dbReference type="InterPro" id="IPR003661">
    <property type="entry name" value="HisK_dim/P_dom"/>
</dbReference>
<keyword evidence="13" id="KW-0902">Two-component regulatory system</keyword>
<accession>A0A330LSM9</accession>
<evidence type="ECO:0000313" key="18">
    <source>
        <dbReference type="EMBL" id="SQD79422.1"/>
    </source>
</evidence>
<evidence type="ECO:0000256" key="4">
    <source>
        <dbReference type="ARBA" id="ARBA00022475"/>
    </source>
</evidence>
<keyword evidence="19" id="KW-1185">Reference proteome</keyword>
<reference evidence="19" key="1">
    <citation type="submission" date="2018-05" db="EMBL/GenBank/DDBJ databases">
        <authorList>
            <person name="Cea G.-C."/>
            <person name="William W."/>
        </authorList>
    </citation>
    <scope>NUCLEOTIDE SEQUENCE [LARGE SCALE GENOMIC DNA]</scope>
    <source>
        <strain evidence="19">DB21MT 5</strain>
    </source>
</reference>
<dbReference type="CDD" id="cd00075">
    <property type="entry name" value="HATPase"/>
    <property type="match status" value="1"/>
</dbReference>
<feature type="transmembrane region" description="Helical" evidence="15">
    <location>
        <begin position="20"/>
        <end position="41"/>
    </location>
</feature>
<evidence type="ECO:0000256" key="15">
    <source>
        <dbReference type="SAM" id="Phobius"/>
    </source>
</evidence>
<dbReference type="GO" id="GO:0005524">
    <property type="term" value="F:ATP binding"/>
    <property type="evidence" value="ECO:0007669"/>
    <property type="project" value="UniProtKB-KW"/>
</dbReference>
<dbReference type="SMART" id="SM00304">
    <property type="entry name" value="HAMP"/>
    <property type="match status" value="1"/>
</dbReference>
<dbReference type="Gene3D" id="1.10.287.130">
    <property type="match status" value="1"/>
</dbReference>
<dbReference type="PANTHER" id="PTHR44936:SF5">
    <property type="entry name" value="SENSOR HISTIDINE KINASE ENVZ"/>
    <property type="match status" value="1"/>
</dbReference>
<keyword evidence="5" id="KW-0997">Cell inner membrane</keyword>
<dbReference type="PRINTS" id="PR00344">
    <property type="entry name" value="BCTRLSENSOR"/>
</dbReference>
<evidence type="ECO:0000256" key="12">
    <source>
        <dbReference type="ARBA" id="ARBA00022989"/>
    </source>
</evidence>
<protein>
    <recommendedName>
        <fullName evidence="3">histidine kinase</fullName>
        <ecNumber evidence="3">2.7.13.3</ecNumber>
    </recommendedName>
</protein>
<comment type="subcellular location">
    <subcellularLocation>
        <location evidence="2">Cell inner membrane</location>
        <topology evidence="2">Multi-pass membrane protein</topology>
    </subcellularLocation>
</comment>
<keyword evidence="6" id="KW-0597">Phosphoprotein</keyword>
<feature type="transmembrane region" description="Helical" evidence="15">
    <location>
        <begin position="208"/>
        <end position="226"/>
    </location>
</feature>
<organism evidence="18 19">
    <name type="scientific">Moritella yayanosii</name>
    <dbReference type="NCBI Taxonomy" id="69539"/>
    <lineage>
        <taxon>Bacteria</taxon>
        <taxon>Pseudomonadati</taxon>
        <taxon>Pseudomonadota</taxon>
        <taxon>Gammaproteobacteria</taxon>
        <taxon>Alteromonadales</taxon>
        <taxon>Moritellaceae</taxon>
        <taxon>Moritella</taxon>
    </lineage>
</organism>
<keyword evidence="11" id="KW-0067">ATP-binding</keyword>
<evidence type="ECO:0000256" key="14">
    <source>
        <dbReference type="ARBA" id="ARBA00023136"/>
    </source>
</evidence>
<evidence type="ECO:0000256" key="1">
    <source>
        <dbReference type="ARBA" id="ARBA00000085"/>
    </source>
</evidence>
<gene>
    <name evidence="18" type="ORF">MORIYA_2964</name>
</gene>
<keyword evidence="4" id="KW-1003">Cell membrane</keyword>
<feature type="domain" description="Histidine kinase" evidence="16">
    <location>
        <begin position="287"/>
        <end position="483"/>
    </location>
</feature>
<dbReference type="OrthoDB" id="9804645at2"/>
<dbReference type="InterPro" id="IPR004358">
    <property type="entry name" value="Sig_transdc_His_kin-like_C"/>
</dbReference>
<evidence type="ECO:0000256" key="10">
    <source>
        <dbReference type="ARBA" id="ARBA00022777"/>
    </source>
</evidence>